<reference evidence="3" key="1">
    <citation type="submission" date="2016-10" db="EMBL/GenBank/DDBJ databases">
        <authorList>
            <person name="Varghese N."/>
            <person name="Submissions S."/>
        </authorList>
    </citation>
    <scope>NUCLEOTIDE SEQUENCE [LARGE SCALE GENOMIC DNA]</scope>
    <source>
        <strain evidence="3">DSM 16108</strain>
    </source>
</reference>
<gene>
    <name evidence="2" type="ORF">SAMN04488569_101224</name>
</gene>
<feature type="region of interest" description="Disordered" evidence="1">
    <location>
        <begin position="27"/>
        <end position="46"/>
    </location>
</feature>
<protein>
    <submittedName>
        <fullName evidence="2">Uncharacterized protein</fullName>
    </submittedName>
</protein>
<sequence length="289" mass="32752">MFNIYYLNYSKAFEIAMLKDNEIIESKEERTSQNKQDGSTKSLEGEVNTSLGNTLLGRIQAALKGNVELKSEEGSVQSINHNIRVIHSNSILLNSILRIAVDTELKKLNEKTEGELIKLDKLQLYILNEENVRAAKAMRPGSIRDIDGFKVEGMSLNADKLLNSMLSDYFYLLCCNITNKEGLFFKIPLNDEFQSSYSVDDLLIGNISLVGVYKGVVNRNDLTNTFDFFQNVGENTKEEKQYENSSYSEKDLEKTGKDLINNNIEKFHFVDTIAVLQDIKIKSEDTGDE</sequence>
<keyword evidence="3" id="KW-1185">Reference proteome</keyword>
<dbReference type="AlphaFoldDB" id="A0A1I3X4M9"/>
<proteinExistence type="predicted"/>
<evidence type="ECO:0000256" key="1">
    <source>
        <dbReference type="SAM" id="MobiDB-lite"/>
    </source>
</evidence>
<dbReference type="RefSeq" id="WP_091896651.1">
    <property type="nucleotide sequence ID" value="NZ_FOSJ01000012.1"/>
</dbReference>
<name>A0A1I3X4M9_9LACT</name>
<feature type="compositionally biased region" description="Polar residues" evidence="1">
    <location>
        <begin position="33"/>
        <end position="46"/>
    </location>
</feature>
<evidence type="ECO:0000313" key="3">
    <source>
        <dbReference type="Proteomes" id="UP000199589"/>
    </source>
</evidence>
<organism evidence="2 3">
    <name type="scientific">Marinilactibacillus piezotolerans</name>
    <dbReference type="NCBI Taxonomy" id="258723"/>
    <lineage>
        <taxon>Bacteria</taxon>
        <taxon>Bacillati</taxon>
        <taxon>Bacillota</taxon>
        <taxon>Bacilli</taxon>
        <taxon>Lactobacillales</taxon>
        <taxon>Carnobacteriaceae</taxon>
        <taxon>Marinilactibacillus</taxon>
    </lineage>
</organism>
<dbReference type="EMBL" id="FOSJ01000012">
    <property type="protein sequence ID" value="SFK14514.1"/>
    <property type="molecule type" value="Genomic_DNA"/>
</dbReference>
<evidence type="ECO:0000313" key="2">
    <source>
        <dbReference type="EMBL" id="SFK14514.1"/>
    </source>
</evidence>
<accession>A0A1I3X4M9</accession>
<dbReference type="Proteomes" id="UP000199589">
    <property type="component" value="Unassembled WGS sequence"/>
</dbReference>
<dbReference type="OrthoDB" id="1335245at2"/>